<dbReference type="CDD" id="cd04465">
    <property type="entry name" value="S1_RPS1_repeat_ec2_hs2"/>
    <property type="match status" value="1"/>
</dbReference>
<dbReference type="AlphaFoldDB" id="A0A5C1QLP2"/>
<evidence type="ECO:0000313" key="6">
    <source>
        <dbReference type="EMBL" id="QEN08139.1"/>
    </source>
</evidence>
<reference evidence="6 7" key="1">
    <citation type="submission" date="2019-02" db="EMBL/GenBank/DDBJ databases">
        <title>Complete Genome Sequence and Methylome Analysis of free living Spirochaetas.</title>
        <authorList>
            <person name="Fomenkov A."/>
            <person name="Dubinina G."/>
            <person name="Leshcheva N."/>
            <person name="Mikheeva N."/>
            <person name="Grabovich M."/>
            <person name="Vincze T."/>
            <person name="Roberts R.J."/>
        </authorList>
    </citation>
    <scope>NUCLEOTIDE SEQUENCE [LARGE SCALE GENOMIC DNA]</scope>
    <source>
        <strain evidence="6 7">K2</strain>
    </source>
</reference>
<sequence>MSTPDNNEESFAALFEDSFSDIQKMEPGQVIETEIISISGGYIFLQLSGKSEGLLDIEEVTDKEGNVTVEEGDTIKAFFLSSKNGEMLFTTKISGDKVGKAILENAFESGIPVEGTVEKEIKGGFEVKIGDSRAFCPYSQMGQKRIENPESYIGQQLTFKILEHNENGRNILVSNRAILEEEKKKQIEVLKKKLHVDMVVKGTVKLVQDFGVFVDLEGVQALLPISEVSRSRVDDIHKLFTIGQEVEAAIIKLDWKNERITLSMKALLADPWDLAKKKYKKDSKHQGTVVRITDFGAFVSLEPGLDGLIHISDMKSDSRDSHPGDILKMGQSVTVQINDIDIEKQRISLRQVSAFQEDESVKKYLEPESDTYNPFADLLKDKVKKTRKK</sequence>
<dbReference type="SMART" id="SM00316">
    <property type="entry name" value="S1"/>
    <property type="match status" value="4"/>
</dbReference>
<evidence type="ECO:0000256" key="4">
    <source>
        <dbReference type="ARBA" id="ARBA00025604"/>
    </source>
</evidence>
<dbReference type="OrthoDB" id="9804077at2"/>
<protein>
    <submittedName>
        <fullName evidence="6">S1 RNA-binding domain-containing protein</fullName>
    </submittedName>
</protein>
<dbReference type="PROSITE" id="PS50126">
    <property type="entry name" value="S1"/>
    <property type="match status" value="4"/>
</dbReference>
<dbReference type="GO" id="GO:0022627">
    <property type="term" value="C:cytosolic small ribosomal subunit"/>
    <property type="evidence" value="ECO:0007669"/>
    <property type="project" value="TreeGrafter"/>
</dbReference>
<dbReference type="PANTHER" id="PTHR10724">
    <property type="entry name" value="30S RIBOSOMAL PROTEIN S1"/>
    <property type="match status" value="1"/>
</dbReference>
<feature type="domain" description="S1 motif" evidence="5">
    <location>
        <begin position="197"/>
        <end position="265"/>
    </location>
</feature>
<accession>A0A5C1QLP2</accession>
<organism evidence="6 7">
    <name type="scientific">Oceanispirochaeta crateris</name>
    <dbReference type="NCBI Taxonomy" id="2518645"/>
    <lineage>
        <taxon>Bacteria</taxon>
        <taxon>Pseudomonadati</taxon>
        <taxon>Spirochaetota</taxon>
        <taxon>Spirochaetia</taxon>
        <taxon>Spirochaetales</taxon>
        <taxon>Spirochaetaceae</taxon>
        <taxon>Oceanispirochaeta</taxon>
    </lineage>
</organism>
<name>A0A5C1QLP2_9SPIO</name>
<dbReference type="SUPFAM" id="SSF50249">
    <property type="entry name" value="Nucleic acid-binding proteins"/>
    <property type="match status" value="4"/>
</dbReference>
<dbReference type="Pfam" id="PF00575">
    <property type="entry name" value="S1"/>
    <property type="match status" value="3"/>
</dbReference>
<dbReference type="GO" id="GO:0003735">
    <property type="term" value="F:structural constituent of ribosome"/>
    <property type="evidence" value="ECO:0007669"/>
    <property type="project" value="TreeGrafter"/>
</dbReference>
<feature type="domain" description="S1 motif" evidence="5">
    <location>
        <begin position="110"/>
        <end position="176"/>
    </location>
</feature>
<comment type="similarity">
    <text evidence="1">Belongs to the bacterial ribosomal protein bS1 family.</text>
</comment>
<proteinExistence type="inferred from homology"/>
<dbReference type="PANTHER" id="PTHR10724:SF7">
    <property type="entry name" value="SMALL RIBOSOMAL SUBUNIT PROTEIN BS1C"/>
    <property type="match status" value="1"/>
</dbReference>
<dbReference type="InterPro" id="IPR035104">
    <property type="entry name" value="Ribosomal_protein_S1-like"/>
</dbReference>
<evidence type="ECO:0000256" key="3">
    <source>
        <dbReference type="ARBA" id="ARBA00023274"/>
    </source>
</evidence>
<evidence type="ECO:0000313" key="7">
    <source>
        <dbReference type="Proteomes" id="UP000324209"/>
    </source>
</evidence>
<feature type="domain" description="S1 motif" evidence="5">
    <location>
        <begin position="282"/>
        <end position="352"/>
    </location>
</feature>
<dbReference type="KEGG" id="ock:EXM22_09120"/>
<dbReference type="EMBL" id="CP036150">
    <property type="protein sequence ID" value="QEN08139.1"/>
    <property type="molecule type" value="Genomic_DNA"/>
</dbReference>
<dbReference type="GO" id="GO:0003729">
    <property type="term" value="F:mRNA binding"/>
    <property type="evidence" value="ECO:0007669"/>
    <property type="project" value="TreeGrafter"/>
</dbReference>
<dbReference type="GO" id="GO:0006412">
    <property type="term" value="P:translation"/>
    <property type="evidence" value="ECO:0007669"/>
    <property type="project" value="TreeGrafter"/>
</dbReference>
<dbReference type="InterPro" id="IPR003029">
    <property type="entry name" value="S1_domain"/>
</dbReference>
<dbReference type="Gene3D" id="2.40.50.140">
    <property type="entry name" value="Nucleic acid-binding proteins"/>
    <property type="match status" value="4"/>
</dbReference>
<keyword evidence="7" id="KW-1185">Reference proteome</keyword>
<dbReference type="RefSeq" id="WP_149486219.1">
    <property type="nucleotide sequence ID" value="NZ_CP036150.1"/>
</dbReference>
<feature type="domain" description="S1 motif" evidence="5">
    <location>
        <begin position="28"/>
        <end position="92"/>
    </location>
</feature>
<evidence type="ECO:0000256" key="1">
    <source>
        <dbReference type="ARBA" id="ARBA00006767"/>
    </source>
</evidence>
<dbReference type="Proteomes" id="UP000324209">
    <property type="component" value="Chromosome"/>
</dbReference>
<comment type="function">
    <text evidence="4">Binds mRNA; thus facilitating recognition of the initiation point. It is needed to translate mRNA with a short Shine-Dalgarno (SD) purine-rich sequence.</text>
</comment>
<evidence type="ECO:0000256" key="2">
    <source>
        <dbReference type="ARBA" id="ARBA00022980"/>
    </source>
</evidence>
<dbReference type="PRINTS" id="PR00681">
    <property type="entry name" value="RIBOSOMALS1"/>
</dbReference>
<evidence type="ECO:0000259" key="5">
    <source>
        <dbReference type="PROSITE" id="PS50126"/>
    </source>
</evidence>
<dbReference type="InterPro" id="IPR012340">
    <property type="entry name" value="NA-bd_OB-fold"/>
</dbReference>
<gene>
    <name evidence="6" type="ORF">EXM22_09120</name>
</gene>
<keyword evidence="3" id="KW-0687">Ribonucleoprotein</keyword>
<keyword evidence="2" id="KW-0689">Ribosomal protein</keyword>
<dbReference type="FunFam" id="2.40.50.140:FF:000103">
    <property type="entry name" value="protein RRP5 homolog"/>
    <property type="match status" value="1"/>
</dbReference>
<dbReference type="InterPro" id="IPR050437">
    <property type="entry name" value="Ribos_protein_bS1-like"/>
</dbReference>